<dbReference type="InterPro" id="IPR003084">
    <property type="entry name" value="HDAC_I/II"/>
</dbReference>
<dbReference type="GO" id="GO:0046872">
    <property type="term" value="F:metal ion binding"/>
    <property type="evidence" value="ECO:0007669"/>
    <property type="project" value="UniProtKB-KW"/>
</dbReference>
<evidence type="ECO:0000256" key="4">
    <source>
        <dbReference type="ARBA" id="ARBA00022853"/>
    </source>
</evidence>
<feature type="binding site" evidence="6">
    <location>
        <position position="342"/>
    </location>
    <ligand>
        <name>substrate</name>
    </ligand>
</feature>
<evidence type="ECO:0000256" key="7">
    <source>
        <dbReference type="PIRSR" id="PIRSR037913-3"/>
    </source>
</evidence>
<dbReference type="PRINTS" id="PR01270">
    <property type="entry name" value="HDASUPER"/>
</dbReference>
<organism evidence="10 11">
    <name type="scientific">Eimeria tenella</name>
    <name type="common">Coccidian parasite</name>
    <dbReference type="NCBI Taxonomy" id="5802"/>
    <lineage>
        <taxon>Eukaryota</taxon>
        <taxon>Sar</taxon>
        <taxon>Alveolata</taxon>
        <taxon>Apicomplexa</taxon>
        <taxon>Conoidasida</taxon>
        <taxon>Coccidia</taxon>
        <taxon>Eucoccidiorida</taxon>
        <taxon>Eimeriorina</taxon>
        <taxon>Eimeriidae</taxon>
        <taxon>Eimeria</taxon>
    </lineage>
</organism>
<dbReference type="RefSeq" id="XP_013234667.1">
    <property type="nucleotide sequence ID" value="XM_013379213.1"/>
</dbReference>
<gene>
    <name evidence="10" type="ORF">ETH_00008095</name>
</gene>
<dbReference type="GeneID" id="25250821"/>
<feature type="binding site" evidence="7">
    <location>
        <position position="303"/>
    </location>
    <ligand>
        <name>a divalent metal cation</name>
        <dbReference type="ChEBI" id="CHEBI:60240"/>
    </ligand>
</feature>
<evidence type="ECO:0000256" key="5">
    <source>
        <dbReference type="PIRSR" id="PIRSR037913-1"/>
    </source>
</evidence>
<dbReference type="VEuPathDB" id="ToxoDB:ETH2_1561200"/>
<dbReference type="SUPFAM" id="SSF52768">
    <property type="entry name" value="Arginase/deacetylase"/>
    <property type="match status" value="2"/>
</dbReference>
<feature type="binding site" evidence="7">
    <location>
        <position position="138"/>
    </location>
    <ligand>
        <name>a divalent metal cation</name>
        <dbReference type="ChEBI" id="CHEBI:60240"/>
    </ligand>
</feature>
<evidence type="ECO:0000256" key="1">
    <source>
        <dbReference type="ARBA" id="ARBA00006457"/>
    </source>
</evidence>
<dbReference type="PRINTS" id="PR01271">
    <property type="entry name" value="HISDACETLASE"/>
</dbReference>
<dbReference type="Proteomes" id="UP000030747">
    <property type="component" value="Unassembled WGS sequence"/>
</dbReference>
<dbReference type="OMA" id="NMENRND"/>
<feature type="compositionally biased region" description="Gly residues" evidence="8">
    <location>
        <begin position="34"/>
        <end position="44"/>
    </location>
</feature>
<dbReference type="PANTHER" id="PTHR10625">
    <property type="entry name" value="HISTONE DEACETYLASE HDAC1-RELATED"/>
    <property type="match status" value="1"/>
</dbReference>
<dbReference type="PIRSF" id="PIRSF037913">
    <property type="entry name" value="His_deacetylse_1"/>
    <property type="match status" value="1"/>
</dbReference>
<dbReference type="PANTHER" id="PTHR10625:SF10">
    <property type="entry name" value="HISTONE DEACETYLASE HDAC1"/>
    <property type="match status" value="1"/>
</dbReference>
<keyword evidence="4" id="KW-0156">Chromatin regulator</keyword>
<dbReference type="InterPro" id="IPR023801">
    <property type="entry name" value="His_deacetylse_dom"/>
</dbReference>
<name>U6L409_EIMTE</name>
<reference evidence="10" key="1">
    <citation type="submission" date="2013-10" db="EMBL/GenBank/DDBJ databases">
        <title>Genomic analysis of the causative agents of coccidiosis in chickens.</title>
        <authorList>
            <person name="Reid A.J."/>
            <person name="Blake D."/>
            <person name="Billington K."/>
            <person name="Browne H."/>
            <person name="Dunn M."/>
            <person name="Hung S."/>
            <person name="Kawahara F."/>
            <person name="Miranda-Saavedra D."/>
            <person name="Mourier T."/>
            <person name="Nagra H."/>
            <person name="Otto T.D."/>
            <person name="Rawlings N."/>
            <person name="Sanchez A."/>
            <person name="Sanders M."/>
            <person name="Subramaniam C."/>
            <person name="Tay Y."/>
            <person name="Dear P."/>
            <person name="Doerig C."/>
            <person name="Gruber A."/>
            <person name="Parkinson J."/>
            <person name="Shirley M."/>
            <person name="Wan K.L."/>
            <person name="Berriman M."/>
            <person name="Tomley F."/>
            <person name="Pain A."/>
        </authorList>
    </citation>
    <scope>NUCLEOTIDE SEQUENCE [LARGE SCALE GENOMIC DNA]</scope>
    <source>
        <strain evidence="10">Houghton</strain>
    </source>
</reference>
<proteinExistence type="inferred from homology"/>
<keyword evidence="3" id="KW-0378">Hydrolase</keyword>
<dbReference type="GO" id="GO:0005634">
    <property type="term" value="C:nucleus"/>
    <property type="evidence" value="ECO:0007669"/>
    <property type="project" value="TreeGrafter"/>
</dbReference>
<dbReference type="GO" id="GO:0040029">
    <property type="term" value="P:epigenetic regulation of gene expression"/>
    <property type="evidence" value="ECO:0007669"/>
    <property type="project" value="TreeGrafter"/>
</dbReference>
<evidence type="ECO:0000256" key="6">
    <source>
        <dbReference type="PIRSR" id="PIRSR037913-2"/>
    </source>
</evidence>
<protein>
    <recommendedName>
        <fullName evidence="2">histone deacetylase</fullName>
        <ecNumber evidence="2">3.5.1.98</ecNumber>
    </recommendedName>
</protein>
<feature type="binding site" evidence="6">
    <location>
        <position position="61"/>
    </location>
    <ligand>
        <name>substrate</name>
    </ligand>
</feature>
<evidence type="ECO:0000313" key="11">
    <source>
        <dbReference type="Proteomes" id="UP000030747"/>
    </source>
</evidence>
<evidence type="ECO:0000256" key="2">
    <source>
        <dbReference type="ARBA" id="ARBA00012111"/>
    </source>
</evidence>
<keyword evidence="11" id="KW-1185">Reference proteome</keyword>
<evidence type="ECO:0000256" key="8">
    <source>
        <dbReference type="SAM" id="MobiDB-lite"/>
    </source>
</evidence>
<accession>U6L409</accession>
<dbReference type="EC" id="3.5.1.98" evidence="2"/>
<feature type="binding site" evidence="7">
    <location>
        <position position="140"/>
    </location>
    <ligand>
        <name>a divalent metal cation</name>
        <dbReference type="ChEBI" id="CHEBI:60240"/>
    </ligand>
</feature>
<dbReference type="VEuPathDB" id="ToxoDB:ETH_00008095"/>
<comment type="similarity">
    <text evidence="1">Belongs to the histone deacetylase family. HD type 1 subfamily.</text>
</comment>
<dbReference type="Gene3D" id="3.40.800.20">
    <property type="entry name" value="Histone deacetylase domain"/>
    <property type="match status" value="2"/>
</dbReference>
<dbReference type="EMBL" id="HG676350">
    <property type="protein sequence ID" value="CDJ43918.1"/>
    <property type="molecule type" value="Genomic_DNA"/>
</dbReference>
<dbReference type="GO" id="GO:0141221">
    <property type="term" value="F:histone deacetylase activity, hydrolytic mechanism"/>
    <property type="evidence" value="ECO:0007669"/>
    <property type="project" value="UniProtKB-EC"/>
</dbReference>
<evidence type="ECO:0000259" key="9">
    <source>
        <dbReference type="Pfam" id="PF00850"/>
    </source>
</evidence>
<feature type="compositionally biased region" description="Low complexity" evidence="8">
    <location>
        <begin position="14"/>
        <end position="27"/>
    </location>
</feature>
<dbReference type="InterPro" id="IPR037138">
    <property type="entry name" value="His_deacetylse_dom_sf"/>
</dbReference>
<feature type="binding site" evidence="6">
    <location>
        <position position="111"/>
    </location>
    <ligand>
        <name>substrate</name>
    </ligand>
</feature>
<keyword evidence="7" id="KW-0479">Metal-binding</keyword>
<evidence type="ECO:0000256" key="3">
    <source>
        <dbReference type="ARBA" id="ARBA00022801"/>
    </source>
</evidence>
<dbReference type="OrthoDB" id="1918432at2759"/>
<feature type="active site" description="Proton acceptor" evidence="5">
    <location>
        <position position="103"/>
    </location>
</feature>
<evidence type="ECO:0000313" key="10">
    <source>
        <dbReference type="EMBL" id="CDJ43918.1"/>
    </source>
</evidence>
<feature type="region of interest" description="Disordered" evidence="8">
    <location>
        <begin position="14"/>
        <end position="44"/>
    </location>
</feature>
<dbReference type="Pfam" id="PF00850">
    <property type="entry name" value="Hist_deacetyl"/>
    <property type="match status" value="2"/>
</dbReference>
<dbReference type="AlphaFoldDB" id="U6L409"/>
<feature type="domain" description="Histone deacetylase" evidence="9">
    <location>
        <begin position="278"/>
        <end position="356"/>
    </location>
</feature>
<dbReference type="InterPro" id="IPR023696">
    <property type="entry name" value="Ureohydrolase_dom_sf"/>
</dbReference>
<feature type="non-terminal residue" evidence="10">
    <location>
        <position position="1"/>
    </location>
</feature>
<feature type="domain" description="Histone deacetylase" evidence="9">
    <location>
        <begin position="59"/>
        <end position="211"/>
    </location>
</feature>
<sequence length="465" mass="48493">GSAAAAAAAVNGNAAAAAAKEPAQEAPGGPPGGPQGGPQGGGPAGAPAFVDQISRFNIGEDCPVFEGLWEYCKTYSGGSIEGARRVVRGEFQCAINWAGGLHHGKKHEASGFCYVNDCVLAALEFLRFKHRVLYVDVDIHHGDGVEEAFYTSPRVLCCSFHKYGHFFPGTGALEDIGLEEGLGYSVNVPLHEGIDDQMYSSLFQRVRTAAAAAAAAAETAAAAAAAETAAAADTAAGAAAETTAGAAAETAAGAALAVATVAAGAAAETVAAAAAAVVRCAQVMDQIMEVYRPEAVVFQCGADSVAGDRLGCFNLSLEGHSEAVRYFCRREVPAIFLGGGGYTLGNVPRCWAKETACILGLQLSPKIPESCVYRGYYGPNYELKIRTTNMENRNDEKYIDSIVQKISTTLRQHVYPIGGQISANFTDEERPTGVVLESSLENEDKHGDKEVNTEHFCKVANPGCA</sequence>
<dbReference type="InterPro" id="IPR000286">
    <property type="entry name" value="HDACs"/>
</dbReference>
<reference evidence="10" key="2">
    <citation type="submission" date="2013-10" db="EMBL/GenBank/DDBJ databases">
        <authorList>
            <person name="Aslett M."/>
        </authorList>
    </citation>
    <scope>NUCLEOTIDE SEQUENCE [LARGE SCALE GENOMIC DNA]</scope>
    <source>
        <strain evidence="10">Houghton</strain>
    </source>
</reference>